<protein>
    <submittedName>
        <fullName evidence="6">Potassium:proton antiporter</fullName>
    </submittedName>
</protein>
<comment type="subcellular location">
    <subcellularLocation>
        <location evidence="1">Membrane</location>
        <topology evidence="1">Single-pass membrane protein</topology>
    </subcellularLocation>
</comment>
<dbReference type="Pfam" id="PF12528">
    <property type="entry name" value="T2SSppdC"/>
    <property type="match status" value="1"/>
</dbReference>
<dbReference type="RefSeq" id="WP_048258998.1">
    <property type="nucleotide sequence ID" value="NZ_AODU01000006.1"/>
</dbReference>
<feature type="transmembrane region" description="Helical" evidence="4">
    <location>
        <begin position="20"/>
        <end position="38"/>
    </location>
</feature>
<dbReference type="PROSITE" id="PS00409">
    <property type="entry name" value="PROKAR_NTER_METHYL"/>
    <property type="match status" value="1"/>
</dbReference>
<comment type="caution">
    <text evidence="6">The sequence shown here is derived from an EMBL/GenBank/DDBJ whole genome shotgun (WGS) entry which is preliminary data.</text>
</comment>
<keyword evidence="4" id="KW-1133">Transmembrane helix</keyword>
<evidence type="ECO:0000259" key="5">
    <source>
        <dbReference type="Pfam" id="PF12528"/>
    </source>
</evidence>
<keyword evidence="4" id="KW-0812">Transmembrane</keyword>
<evidence type="ECO:0000256" key="2">
    <source>
        <dbReference type="ARBA" id="ARBA00022448"/>
    </source>
</evidence>
<proteinExistence type="predicted"/>
<keyword evidence="3" id="KW-0653">Protein transport</keyword>
<evidence type="ECO:0000313" key="7">
    <source>
        <dbReference type="Proteomes" id="UP000234468"/>
    </source>
</evidence>
<evidence type="ECO:0000313" key="6">
    <source>
        <dbReference type="EMBL" id="PKX85402.1"/>
    </source>
</evidence>
<organism evidence="6 7">
    <name type="scientific">Pectobacterium peruviense</name>
    <dbReference type="NCBI Taxonomy" id="2066479"/>
    <lineage>
        <taxon>Bacteria</taxon>
        <taxon>Pseudomonadati</taxon>
        <taxon>Pseudomonadota</taxon>
        <taxon>Gammaproteobacteria</taxon>
        <taxon>Enterobacterales</taxon>
        <taxon>Pectobacteriaceae</taxon>
        <taxon>Pectobacterium</taxon>
    </lineage>
</organism>
<dbReference type="NCBIfam" id="TIGR02532">
    <property type="entry name" value="IV_pilin_GFxxxE"/>
    <property type="match status" value="1"/>
</dbReference>
<dbReference type="InterPro" id="IPR022204">
    <property type="entry name" value="PpdC-like_C"/>
</dbReference>
<sequence length="144" mass="16557">MQRSNAVNNRFVSYQSGFSLPETLVAALLFAVSLMGLLQYHQILQQSFQHQLQQRQAWRLAIQQLEAYEAGVPYHPFNLDDSASSSGKNWQFSLLEQQQSGECRQVTARVMTPRRYQATLNRWFCLSSPVITCQLNMPGKLYPK</sequence>
<evidence type="ECO:0000256" key="1">
    <source>
        <dbReference type="ARBA" id="ARBA00004167"/>
    </source>
</evidence>
<keyword evidence="4" id="KW-0472">Membrane</keyword>
<reference evidence="6 7" key="1">
    <citation type="submission" date="2016-04" db="EMBL/GenBank/DDBJ databases">
        <title>New species of Pectobacterium.</title>
        <authorList>
            <person name="Waleron M."/>
            <person name="Misztak A.E."/>
            <person name="Waleron K."/>
        </authorList>
    </citation>
    <scope>NUCLEOTIDE SEQUENCE [LARGE SCALE GENOMIC DNA]</scope>
    <source>
        <strain evidence="6 7">IFB5232</strain>
    </source>
</reference>
<name>A0ABX4S4D7_9GAMM</name>
<feature type="domain" description="Prepilin peptidase dependent protein C-like C-terminal" evidence="5">
    <location>
        <begin position="40"/>
        <end position="125"/>
    </location>
</feature>
<keyword evidence="2" id="KW-0813">Transport</keyword>
<dbReference type="InterPro" id="IPR012902">
    <property type="entry name" value="N_methyl_site"/>
</dbReference>
<gene>
    <name evidence="6" type="ORF">A0G03_15940</name>
</gene>
<accession>A0ABX4S4D7</accession>
<keyword evidence="7" id="KW-1185">Reference proteome</keyword>
<dbReference type="EMBL" id="LXFV01000018">
    <property type="protein sequence ID" value="PKX85402.1"/>
    <property type="molecule type" value="Genomic_DNA"/>
</dbReference>
<dbReference type="Proteomes" id="UP000234468">
    <property type="component" value="Unassembled WGS sequence"/>
</dbReference>
<evidence type="ECO:0000256" key="4">
    <source>
        <dbReference type="SAM" id="Phobius"/>
    </source>
</evidence>
<evidence type="ECO:0000256" key="3">
    <source>
        <dbReference type="ARBA" id="ARBA00022927"/>
    </source>
</evidence>